<dbReference type="EMBL" id="FNZF01000003">
    <property type="protein sequence ID" value="SEJ51954.1"/>
    <property type="molecule type" value="Genomic_DNA"/>
</dbReference>
<dbReference type="InterPro" id="IPR052520">
    <property type="entry name" value="ATL_DNA_repair"/>
</dbReference>
<dbReference type="InterPro" id="IPR014048">
    <property type="entry name" value="MethylDNA_cys_MeTrfase_DNA-bd"/>
</dbReference>
<dbReference type="AlphaFoldDB" id="A0A1H6ZIJ5"/>
<dbReference type="NCBIfam" id="TIGR00589">
    <property type="entry name" value="ogt"/>
    <property type="match status" value="1"/>
</dbReference>
<organism evidence="3 4">
    <name type="scientific">Bhargavaea ginsengi</name>
    <dbReference type="NCBI Taxonomy" id="426757"/>
    <lineage>
        <taxon>Bacteria</taxon>
        <taxon>Bacillati</taxon>
        <taxon>Bacillota</taxon>
        <taxon>Bacilli</taxon>
        <taxon>Bacillales</taxon>
        <taxon>Caryophanaceae</taxon>
        <taxon>Bhargavaea</taxon>
    </lineage>
</organism>
<reference evidence="4" key="1">
    <citation type="submission" date="2016-10" db="EMBL/GenBank/DDBJ databases">
        <authorList>
            <person name="Varghese N."/>
            <person name="Submissions S."/>
        </authorList>
    </citation>
    <scope>NUCLEOTIDE SEQUENCE [LARGE SCALE GENOMIC DNA]</scope>
    <source>
        <strain evidence="4">CGMCC 1.6763</strain>
    </source>
</reference>
<protein>
    <submittedName>
        <fullName evidence="3">Methylated-DNA-protein-cysteine methyltransferase related protein</fullName>
    </submittedName>
</protein>
<proteinExistence type="predicted"/>
<dbReference type="PANTHER" id="PTHR42942">
    <property type="entry name" value="6-O-METHYLGUANINE DNA METHYLTRANSFERASE"/>
    <property type="match status" value="1"/>
</dbReference>
<dbReference type="GO" id="GO:0008168">
    <property type="term" value="F:methyltransferase activity"/>
    <property type="evidence" value="ECO:0007669"/>
    <property type="project" value="UniProtKB-KW"/>
</dbReference>
<evidence type="ECO:0000313" key="3">
    <source>
        <dbReference type="EMBL" id="SEJ51954.1"/>
    </source>
</evidence>
<dbReference type="SUPFAM" id="SSF46767">
    <property type="entry name" value="Methylated DNA-protein cysteine methyltransferase, C-terminal domain"/>
    <property type="match status" value="1"/>
</dbReference>
<accession>A0A1H6ZIJ5</accession>
<dbReference type="InterPro" id="IPR036388">
    <property type="entry name" value="WH-like_DNA-bd_sf"/>
</dbReference>
<dbReference type="PANTHER" id="PTHR42942:SF1">
    <property type="entry name" value="ALKYLTRANSFERASE-LIKE PROTEIN 1"/>
    <property type="match status" value="1"/>
</dbReference>
<dbReference type="GO" id="GO:0032259">
    <property type="term" value="P:methylation"/>
    <property type="evidence" value="ECO:0007669"/>
    <property type="project" value="UniProtKB-KW"/>
</dbReference>
<keyword evidence="1" id="KW-0227">DNA damage</keyword>
<name>A0A1H6ZIJ5_9BACL</name>
<keyword evidence="4" id="KW-1185">Reference proteome</keyword>
<keyword evidence="3" id="KW-0808">Transferase</keyword>
<sequence>MEDFTERVVTILKEVPAGTVASYGQIARLAGNPRAARQVARVLHSMSRKHGIPWHRIVSAKGEIVIRNGEAAFEQEERLLEEGVPVIAGKRVDMERYKWDPGNDELPPHTR</sequence>
<gene>
    <name evidence="3" type="ORF">SAMN04488127_2075</name>
</gene>
<dbReference type="OrthoDB" id="9789813at2"/>
<keyword evidence="3" id="KW-0489">Methyltransferase</keyword>
<evidence type="ECO:0000256" key="1">
    <source>
        <dbReference type="ARBA" id="ARBA00022763"/>
    </source>
</evidence>
<dbReference type="Pfam" id="PF01035">
    <property type="entry name" value="DNA_binding_1"/>
    <property type="match status" value="1"/>
</dbReference>
<dbReference type="InterPro" id="IPR036217">
    <property type="entry name" value="MethylDNA_cys_MeTrfase_DNAb"/>
</dbReference>
<dbReference type="GO" id="GO:0006281">
    <property type="term" value="P:DNA repair"/>
    <property type="evidence" value="ECO:0007669"/>
    <property type="project" value="InterPro"/>
</dbReference>
<dbReference type="Proteomes" id="UP000199200">
    <property type="component" value="Unassembled WGS sequence"/>
</dbReference>
<dbReference type="STRING" id="426757.SAMN04488127_2075"/>
<evidence type="ECO:0000313" key="4">
    <source>
        <dbReference type="Proteomes" id="UP000199200"/>
    </source>
</evidence>
<feature type="domain" description="Methylated-DNA-[protein]-cysteine S-methyltransferase DNA binding" evidence="2">
    <location>
        <begin position="3"/>
        <end position="83"/>
    </location>
</feature>
<dbReference type="Gene3D" id="1.10.10.10">
    <property type="entry name" value="Winged helix-like DNA-binding domain superfamily/Winged helix DNA-binding domain"/>
    <property type="match status" value="1"/>
</dbReference>
<dbReference type="RefSeq" id="WP_092053385.1">
    <property type="nucleotide sequence ID" value="NZ_FNZF01000003.1"/>
</dbReference>
<evidence type="ECO:0000259" key="2">
    <source>
        <dbReference type="Pfam" id="PF01035"/>
    </source>
</evidence>
<dbReference type="CDD" id="cd06445">
    <property type="entry name" value="ATase"/>
    <property type="match status" value="1"/>
</dbReference>